<protein>
    <submittedName>
        <fullName evidence="4">von Willebrand factor type A domain protein</fullName>
    </submittedName>
</protein>
<keyword evidence="2" id="KW-1133">Transmembrane helix</keyword>
<feature type="region of interest" description="Disordered" evidence="1">
    <location>
        <begin position="53"/>
        <end position="77"/>
    </location>
</feature>
<feature type="compositionally biased region" description="Low complexity" evidence="1">
    <location>
        <begin position="333"/>
        <end position="347"/>
    </location>
</feature>
<keyword evidence="5" id="KW-1185">Reference proteome</keyword>
<evidence type="ECO:0000256" key="2">
    <source>
        <dbReference type="SAM" id="Phobius"/>
    </source>
</evidence>
<evidence type="ECO:0000259" key="3">
    <source>
        <dbReference type="PROSITE" id="PS50234"/>
    </source>
</evidence>
<name>A0A517ZDT7_9PLAN</name>
<dbReference type="InterPro" id="IPR002035">
    <property type="entry name" value="VWF_A"/>
</dbReference>
<dbReference type="Pfam" id="PF00092">
    <property type="entry name" value="VWA"/>
    <property type="match status" value="1"/>
</dbReference>
<dbReference type="OrthoDB" id="288124at2"/>
<feature type="transmembrane region" description="Helical" evidence="2">
    <location>
        <begin position="12"/>
        <end position="35"/>
    </location>
</feature>
<feature type="compositionally biased region" description="Gly residues" evidence="1">
    <location>
        <begin position="124"/>
        <end position="144"/>
    </location>
</feature>
<dbReference type="PROSITE" id="PS50234">
    <property type="entry name" value="VWFA"/>
    <property type="match status" value="1"/>
</dbReference>
<dbReference type="SMART" id="SM00327">
    <property type="entry name" value="VWA"/>
    <property type="match status" value="1"/>
</dbReference>
<keyword evidence="2" id="KW-0472">Membrane</keyword>
<feature type="compositionally biased region" description="Acidic residues" evidence="1">
    <location>
        <begin position="320"/>
        <end position="329"/>
    </location>
</feature>
<reference evidence="4 5" key="1">
    <citation type="submission" date="2019-02" db="EMBL/GenBank/DDBJ databases">
        <title>Deep-cultivation of Planctomycetes and their phenomic and genomic characterization uncovers novel biology.</title>
        <authorList>
            <person name="Wiegand S."/>
            <person name="Jogler M."/>
            <person name="Boedeker C."/>
            <person name="Pinto D."/>
            <person name="Vollmers J."/>
            <person name="Rivas-Marin E."/>
            <person name="Kohn T."/>
            <person name="Peeters S.H."/>
            <person name="Heuer A."/>
            <person name="Rast P."/>
            <person name="Oberbeckmann S."/>
            <person name="Bunk B."/>
            <person name="Jeske O."/>
            <person name="Meyerdierks A."/>
            <person name="Storesund J.E."/>
            <person name="Kallscheuer N."/>
            <person name="Luecker S."/>
            <person name="Lage O.M."/>
            <person name="Pohl T."/>
            <person name="Merkel B.J."/>
            <person name="Hornburger P."/>
            <person name="Mueller R.-W."/>
            <person name="Bruemmer F."/>
            <person name="Labrenz M."/>
            <person name="Spormann A.M."/>
            <person name="Op den Camp H."/>
            <person name="Overmann J."/>
            <person name="Amann R."/>
            <person name="Jetten M.S.M."/>
            <person name="Mascher T."/>
            <person name="Medema M.H."/>
            <person name="Devos D.P."/>
            <person name="Kaster A.-K."/>
            <person name="Ovreas L."/>
            <person name="Rohde M."/>
            <person name="Galperin M.Y."/>
            <person name="Jogler C."/>
        </authorList>
    </citation>
    <scope>NUCLEOTIDE SEQUENCE [LARGE SCALE GENOMIC DNA]</scope>
    <source>
        <strain evidence="4 5">Mal4</strain>
    </source>
</reference>
<keyword evidence="2" id="KW-0812">Transmembrane</keyword>
<sequence>MVTSVRHDRDSYGAIAASMGMHIVLLSMLAMFAYAPREDQDTLLVQTEWAETSSSANLDEPLPMEVETPTEDGGGSHIGDVVTALASDVPDPNPFVDQSLVAPIDTAGSTPDLFSLREKVSLSGGGGAGRVQGSGSGQGTGNGAGDEEGSSFFGLNAPGKKFVFVVDGSGSMNRPFPGPAKTRFGRVKLELIRTVQQMNEEQQFFIIFFNDNAIPMPATRLMEAVPSAQYNYLRWMTAVEATGMTEPESALMLALRLQPDVIYFLTDGAFKYRVIERVRKANRGRVSIHTIGFGDDEAEDFMKQIASQNFGSYQFIPADYDEAGEEGPDDAGSRPSTASAPAASAAQ</sequence>
<dbReference type="Proteomes" id="UP000320496">
    <property type="component" value="Chromosome"/>
</dbReference>
<dbReference type="EMBL" id="CP036275">
    <property type="protein sequence ID" value="QDU40610.1"/>
    <property type="molecule type" value="Genomic_DNA"/>
</dbReference>
<dbReference type="SUPFAM" id="SSF53300">
    <property type="entry name" value="vWA-like"/>
    <property type="match status" value="1"/>
</dbReference>
<dbReference type="AlphaFoldDB" id="A0A517ZDT7"/>
<evidence type="ECO:0000313" key="4">
    <source>
        <dbReference type="EMBL" id="QDU40610.1"/>
    </source>
</evidence>
<proteinExistence type="predicted"/>
<gene>
    <name evidence="4" type="ORF">Mal4_49680</name>
</gene>
<evidence type="ECO:0000313" key="5">
    <source>
        <dbReference type="Proteomes" id="UP000320496"/>
    </source>
</evidence>
<dbReference type="Gene3D" id="3.40.50.410">
    <property type="entry name" value="von Willebrand factor, type A domain"/>
    <property type="match status" value="1"/>
</dbReference>
<feature type="domain" description="VWFA" evidence="3">
    <location>
        <begin position="161"/>
        <end position="331"/>
    </location>
</feature>
<evidence type="ECO:0000256" key="1">
    <source>
        <dbReference type="SAM" id="MobiDB-lite"/>
    </source>
</evidence>
<feature type="region of interest" description="Disordered" evidence="1">
    <location>
        <begin position="124"/>
        <end position="151"/>
    </location>
</feature>
<dbReference type="KEGG" id="mri:Mal4_49680"/>
<organism evidence="4 5">
    <name type="scientific">Maioricimonas rarisocia</name>
    <dbReference type="NCBI Taxonomy" id="2528026"/>
    <lineage>
        <taxon>Bacteria</taxon>
        <taxon>Pseudomonadati</taxon>
        <taxon>Planctomycetota</taxon>
        <taxon>Planctomycetia</taxon>
        <taxon>Planctomycetales</taxon>
        <taxon>Planctomycetaceae</taxon>
        <taxon>Maioricimonas</taxon>
    </lineage>
</organism>
<dbReference type="InterPro" id="IPR036465">
    <property type="entry name" value="vWFA_dom_sf"/>
</dbReference>
<dbReference type="RefSeq" id="WP_145371886.1">
    <property type="nucleotide sequence ID" value="NZ_CP036275.1"/>
</dbReference>
<feature type="region of interest" description="Disordered" evidence="1">
    <location>
        <begin position="320"/>
        <end position="347"/>
    </location>
</feature>
<accession>A0A517ZDT7</accession>